<evidence type="ECO:0000313" key="3">
    <source>
        <dbReference type="EMBL" id="CAE2242514.1"/>
    </source>
</evidence>
<dbReference type="InterPro" id="IPR036013">
    <property type="entry name" value="Band_7/SPFH_dom_sf"/>
</dbReference>
<dbReference type="AlphaFoldDB" id="A0A7S4IXD8"/>
<gene>
    <name evidence="3" type="ORF">OAUR00152_LOCUS16683</name>
</gene>
<dbReference type="PANTHER" id="PTHR43327:SF8">
    <property type="entry name" value="BAND 7 DOMAIN-CONTAINING PROTEIN"/>
    <property type="match status" value="1"/>
</dbReference>
<dbReference type="Pfam" id="PF01145">
    <property type="entry name" value="Band_7"/>
    <property type="match status" value="1"/>
</dbReference>
<sequence>MNFQGVQHSKLVQCSISSASDADRQFAQVGDASGRGTNEIPIVLVPRSPYLFHAALNVPSGPFVLYQQWHKDMGQLNPGIIWFWPAWNRISHIVTRATITYNAPAQNCPTADNVMVNVDLSLTFRIGPDADAARNFVYRLGAHRFDELLSAETEESIRGLVYSVTHDKVNDLREEFAVGMLSTLNAKCNDYGIQIMNVKITDVKLPPDLQSRLERTTAFKTKMGEQEKSHENRVRVLEDEATKDLETIRKSNARKIQEIVAERKRYEIERREMEERARGEARVQEVRAMTEADVALKKAQGDEVVEKVKARQNAEALLKKTQVECQTMKIEAEQKANVMIKESEAELKVAESKAAAMIAKAEAEAEGADALAEKRRYELEWARLAVLEKIAGKGRKFITGAKGEAILNDLVPMPEPTKE</sequence>
<dbReference type="InterPro" id="IPR001107">
    <property type="entry name" value="Band_7"/>
</dbReference>
<feature type="domain" description="Band 7" evidence="2">
    <location>
        <begin position="54"/>
        <end position="217"/>
    </location>
</feature>
<evidence type="ECO:0000256" key="1">
    <source>
        <dbReference type="SAM" id="Coils"/>
    </source>
</evidence>
<proteinExistence type="predicted"/>
<dbReference type="SMART" id="SM00244">
    <property type="entry name" value="PHB"/>
    <property type="match status" value="1"/>
</dbReference>
<dbReference type="PANTHER" id="PTHR43327">
    <property type="entry name" value="STOMATIN-LIKE PROTEIN 2, MITOCHONDRIAL"/>
    <property type="match status" value="1"/>
</dbReference>
<feature type="coiled-coil region" evidence="1">
    <location>
        <begin position="311"/>
        <end position="380"/>
    </location>
</feature>
<dbReference type="InterPro" id="IPR050710">
    <property type="entry name" value="Band7/mec-2_domain"/>
</dbReference>
<reference evidence="3" key="1">
    <citation type="submission" date="2021-01" db="EMBL/GenBank/DDBJ databases">
        <authorList>
            <person name="Corre E."/>
            <person name="Pelletier E."/>
            <person name="Niang G."/>
            <person name="Scheremetjew M."/>
            <person name="Finn R."/>
            <person name="Kale V."/>
            <person name="Holt S."/>
            <person name="Cochrane G."/>
            <person name="Meng A."/>
            <person name="Brown T."/>
            <person name="Cohen L."/>
        </authorList>
    </citation>
    <scope>NUCLEOTIDE SEQUENCE</scope>
    <source>
        <strain evidence="3">Isolate 1302-5</strain>
    </source>
</reference>
<protein>
    <recommendedName>
        <fullName evidence="2">Band 7 domain-containing protein</fullName>
    </recommendedName>
</protein>
<dbReference type="Gene3D" id="3.30.479.30">
    <property type="entry name" value="Band 7 domain"/>
    <property type="match status" value="1"/>
</dbReference>
<keyword evidence="1" id="KW-0175">Coiled coil</keyword>
<evidence type="ECO:0000259" key="2">
    <source>
        <dbReference type="SMART" id="SM00244"/>
    </source>
</evidence>
<dbReference type="SUPFAM" id="SSF117892">
    <property type="entry name" value="Band 7/SPFH domain"/>
    <property type="match status" value="1"/>
</dbReference>
<accession>A0A7S4IXD8</accession>
<dbReference type="EMBL" id="HBKQ01024456">
    <property type="protein sequence ID" value="CAE2242514.1"/>
    <property type="molecule type" value="Transcribed_RNA"/>
</dbReference>
<name>A0A7S4IXD8_9STRA</name>
<organism evidence="3">
    <name type="scientific">Odontella aurita</name>
    <dbReference type="NCBI Taxonomy" id="265563"/>
    <lineage>
        <taxon>Eukaryota</taxon>
        <taxon>Sar</taxon>
        <taxon>Stramenopiles</taxon>
        <taxon>Ochrophyta</taxon>
        <taxon>Bacillariophyta</taxon>
        <taxon>Mediophyceae</taxon>
        <taxon>Biddulphiophycidae</taxon>
        <taxon>Eupodiscales</taxon>
        <taxon>Odontellaceae</taxon>
        <taxon>Odontella</taxon>
    </lineage>
</organism>